<dbReference type="InterPro" id="IPR006680">
    <property type="entry name" value="Amidohydro-rel"/>
</dbReference>
<dbReference type="SUPFAM" id="SSF51338">
    <property type="entry name" value="Composite domain of metallo-dependent hydrolases"/>
    <property type="match status" value="1"/>
</dbReference>
<accession>A0A0M6ZBT1</accession>
<evidence type="ECO:0000313" key="10">
    <source>
        <dbReference type="Proteomes" id="UP000049983"/>
    </source>
</evidence>
<organism evidence="9 10">
    <name type="scientific">Roseibium album</name>
    <dbReference type="NCBI Taxonomy" id="311410"/>
    <lineage>
        <taxon>Bacteria</taxon>
        <taxon>Pseudomonadati</taxon>
        <taxon>Pseudomonadota</taxon>
        <taxon>Alphaproteobacteria</taxon>
        <taxon>Hyphomicrobiales</taxon>
        <taxon>Stappiaceae</taxon>
        <taxon>Roseibium</taxon>
    </lineage>
</organism>
<feature type="domain" description="Amidohydrolase-related" evidence="8">
    <location>
        <begin position="49"/>
        <end position="389"/>
    </location>
</feature>
<protein>
    <submittedName>
        <fullName evidence="9">N-acetylglucosamine-6-phosphate deacetylase</fullName>
        <ecNumber evidence="9">3.5.1.25</ecNumber>
    </submittedName>
</protein>
<feature type="active site" description="Proton donor/acceptor" evidence="6">
    <location>
        <position position="281"/>
    </location>
</feature>
<dbReference type="Gene3D" id="2.30.40.10">
    <property type="entry name" value="Urease, subunit C, domain 1"/>
    <property type="match status" value="1"/>
</dbReference>
<feature type="binding site" evidence="7">
    <location>
        <position position="194"/>
    </location>
    <ligand>
        <name>Zn(2+)</name>
        <dbReference type="ChEBI" id="CHEBI:29105"/>
    </ligand>
</feature>
<evidence type="ECO:0000256" key="6">
    <source>
        <dbReference type="PIRSR" id="PIRSR038994-1"/>
    </source>
</evidence>
<dbReference type="Gene3D" id="3.20.20.140">
    <property type="entry name" value="Metal-dependent hydrolases"/>
    <property type="match status" value="1"/>
</dbReference>
<sequence>MSDVLVFKGDLVLPDRILEGGHVACRNGRITHVGVENPFRNVESIEGKYISPGYVDIHVHGGANADYMDGDSDAVLTSNRCHARHGTTTLFPTTTTGTRQELDAMTSACQAVQNSWRSSDGARIAGVHFYGPYFAEDKVGVHPVEGRRDPVREEYEYFLRKSIVRIATCAAELPGALDFYRFAQRFGCFITCGHSNAHWGELERGFAEGVRHVDHFWCAMSSVSSLRARFGTPMRAGMEQYVLHNEDMSTEVIADGYHLSDELLKFAYDMIGQYRLCLVTDANRALDCPPGEYRFGPQGSGSIVISDGNTVSDPNGGLASSMHGMDHMVRTMASATSAPLHTTIRMASLTPAELAGISADHGSLEVGKTADVLLLSDDLEIEEVYLGGEKFDLQDGGKTPG</sequence>
<dbReference type="InterPro" id="IPR032466">
    <property type="entry name" value="Metal_Hydrolase"/>
</dbReference>
<evidence type="ECO:0000256" key="2">
    <source>
        <dbReference type="ARBA" id="ARBA00022723"/>
    </source>
</evidence>
<keyword evidence="4 5" id="KW-0119">Carbohydrate metabolism</keyword>
<comment type="cofactor">
    <cofactor evidence="7">
        <name>a divalent metal cation</name>
        <dbReference type="ChEBI" id="CHEBI:60240"/>
    </cofactor>
    <text evidence="7">Binds 1 divalent metal cation per subunit.</text>
</comment>
<dbReference type="SUPFAM" id="SSF51556">
    <property type="entry name" value="Metallo-dependent hydrolases"/>
    <property type="match status" value="1"/>
</dbReference>
<evidence type="ECO:0000256" key="7">
    <source>
        <dbReference type="PIRSR" id="PIRSR038994-3"/>
    </source>
</evidence>
<keyword evidence="10" id="KW-1185">Reference proteome</keyword>
<dbReference type="PANTHER" id="PTHR11113:SF14">
    <property type="entry name" value="N-ACETYLGLUCOSAMINE-6-PHOSPHATE DEACETYLASE"/>
    <property type="match status" value="1"/>
</dbReference>
<dbReference type="Pfam" id="PF01979">
    <property type="entry name" value="Amidohydro_1"/>
    <property type="match status" value="1"/>
</dbReference>
<dbReference type="RefSeq" id="WP_199485840.1">
    <property type="nucleotide sequence ID" value="NZ_CXWA01000004.1"/>
</dbReference>
<dbReference type="EMBL" id="CXWC01000013">
    <property type="protein sequence ID" value="CTQ76413.1"/>
    <property type="molecule type" value="Genomic_DNA"/>
</dbReference>
<dbReference type="GO" id="GO:0008448">
    <property type="term" value="F:N-acetylglucosamine-6-phosphate deacetylase activity"/>
    <property type="evidence" value="ECO:0007669"/>
    <property type="project" value="UniProtKB-EC"/>
</dbReference>
<dbReference type="EC" id="3.5.1.25" evidence="9"/>
<reference evidence="10" key="1">
    <citation type="submission" date="2015-07" db="EMBL/GenBank/DDBJ databases">
        <authorList>
            <person name="Rodrigo-Torres Lidia"/>
            <person name="Arahal R.David."/>
        </authorList>
    </citation>
    <scope>NUCLEOTIDE SEQUENCE [LARGE SCALE GENOMIC DNA]</scope>
    <source>
        <strain evidence="10">CECT 5096</strain>
    </source>
</reference>
<dbReference type="Proteomes" id="UP000049983">
    <property type="component" value="Unassembled WGS sequence"/>
</dbReference>
<evidence type="ECO:0000256" key="3">
    <source>
        <dbReference type="ARBA" id="ARBA00022801"/>
    </source>
</evidence>
<gene>
    <name evidence="9" type="primary">nagA_1</name>
    <name evidence="9" type="ORF">LA5096_04735</name>
</gene>
<dbReference type="GO" id="GO:0006046">
    <property type="term" value="P:N-acetylglucosamine catabolic process"/>
    <property type="evidence" value="ECO:0007669"/>
    <property type="project" value="TreeGrafter"/>
</dbReference>
<dbReference type="InterPro" id="IPR003764">
    <property type="entry name" value="GlcNAc_6-P_deAcase"/>
</dbReference>
<dbReference type="STRING" id="311410.LA5095_03453"/>
<proteinExistence type="inferred from homology"/>
<dbReference type="GO" id="GO:0046872">
    <property type="term" value="F:metal ion binding"/>
    <property type="evidence" value="ECO:0007669"/>
    <property type="project" value="UniProtKB-KW"/>
</dbReference>
<comment type="similarity">
    <text evidence="1 5">Belongs to the metallo-dependent hydrolases superfamily. NagA family.</text>
</comment>
<evidence type="ECO:0000259" key="8">
    <source>
        <dbReference type="Pfam" id="PF01979"/>
    </source>
</evidence>
<dbReference type="PIRSF" id="PIRSF038994">
    <property type="entry name" value="NagA"/>
    <property type="match status" value="1"/>
</dbReference>
<evidence type="ECO:0000256" key="5">
    <source>
        <dbReference type="PIRNR" id="PIRNR038994"/>
    </source>
</evidence>
<evidence type="ECO:0000256" key="1">
    <source>
        <dbReference type="ARBA" id="ARBA00010716"/>
    </source>
</evidence>
<evidence type="ECO:0000313" key="9">
    <source>
        <dbReference type="EMBL" id="CTQ76413.1"/>
    </source>
</evidence>
<keyword evidence="2 7" id="KW-0479">Metal-binding</keyword>
<dbReference type="AlphaFoldDB" id="A0A0M6ZBT1"/>
<dbReference type="GeneID" id="97672017"/>
<dbReference type="InterPro" id="IPR011059">
    <property type="entry name" value="Metal-dep_hydrolase_composite"/>
</dbReference>
<keyword evidence="3 5" id="KW-0378">Hydrolase</keyword>
<feature type="binding site" evidence="7">
    <location>
        <position position="215"/>
    </location>
    <ligand>
        <name>Zn(2+)</name>
        <dbReference type="ChEBI" id="CHEBI:29105"/>
    </ligand>
</feature>
<evidence type="ECO:0000256" key="4">
    <source>
        <dbReference type="ARBA" id="ARBA00023277"/>
    </source>
</evidence>
<dbReference type="PANTHER" id="PTHR11113">
    <property type="entry name" value="N-ACETYLGLUCOSAMINE-6-PHOSPHATE DEACETYLASE"/>
    <property type="match status" value="1"/>
</dbReference>
<name>A0A0M6ZBT1_9HYPH</name>